<dbReference type="SUPFAM" id="SSF50494">
    <property type="entry name" value="Trypsin-like serine proteases"/>
    <property type="match status" value="1"/>
</dbReference>
<dbReference type="PANTHER" id="PTHR43343">
    <property type="entry name" value="PEPTIDASE S12"/>
    <property type="match status" value="1"/>
</dbReference>
<organism evidence="6 7">
    <name type="scientific">Nocardia otitidiscaviarum</name>
    <dbReference type="NCBI Taxonomy" id="1823"/>
    <lineage>
        <taxon>Bacteria</taxon>
        <taxon>Bacillati</taxon>
        <taxon>Actinomycetota</taxon>
        <taxon>Actinomycetes</taxon>
        <taxon>Mycobacteriales</taxon>
        <taxon>Nocardiaceae</taxon>
        <taxon>Nocardia</taxon>
    </lineage>
</organism>
<name>A0A378Y951_9NOCA</name>
<evidence type="ECO:0000256" key="3">
    <source>
        <dbReference type="ARBA" id="ARBA00022801"/>
    </source>
</evidence>
<dbReference type="Pfam" id="PF13365">
    <property type="entry name" value="Trypsin_2"/>
    <property type="match status" value="1"/>
</dbReference>
<dbReference type="STRING" id="1406858.GCA_000710895_05638"/>
<dbReference type="GO" id="GO:0004252">
    <property type="term" value="F:serine-type endopeptidase activity"/>
    <property type="evidence" value="ECO:0007669"/>
    <property type="project" value="InterPro"/>
</dbReference>
<reference evidence="6 7" key="1">
    <citation type="submission" date="2018-06" db="EMBL/GenBank/DDBJ databases">
        <authorList>
            <consortium name="Pathogen Informatics"/>
            <person name="Doyle S."/>
        </authorList>
    </citation>
    <scope>NUCLEOTIDE SEQUENCE [LARGE SCALE GENOMIC DNA]</scope>
    <source>
        <strain evidence="6 7">NCTC1934</strain>
    </source>
</reference>
<dbReference type="Pfam" id="PF00595">
    <property type="entry name" value="PDZ"/>
    <property type="match status" value="1"/>
</dbReference>
<evidence type="ECO:0000256" key="1">
    <source>
        <dbReference type="ARBA" id="ARBA00010541"/>
    </source>
</evidence>
<keyword evidence="2 6" id="KW-0645">Protease</keyword>
<keyword evidence="4" id="KW-1133">Transmembrane helix</keyword>
<evidence type="ECO:0000256" key="4">
    <source>
        <dbReference type="SAM" id="Phobius"/>
    </source>
</evidence>
<gene>
    <name evidence="6" type="primary">htrA_1</name>
    <name evidence="6" type="ORF">NCTC1934_01202</name>
</gene>
<dbReference type="SMART" id="SM00228">
    <property type="entry name" value="PDZ"/>
    <property type="match status" value="1"/>
</dbReference>
<dbReference type="PROSITE" id="PS50106">
    <property type="entry name" value="PDZ"/>
    <property type="match status" value="1"/>
</dbReference>
<keyword evidence="4" id="KW-0472">Membrane</keyword>
<dbReference type="RefSeq" id="WP_039817716.1">
    <property type="nucleotide sequence ID" value="NZ_UGRY01000002.1"/>
</dbReference>
<dbReference type="EMBL" id="UGRY01000002">
    <property type="protein sequence ID" value="SUA73755.1"/>
    <property type="molecule type" value="Genomic_DNA"/>
</dbReference>
<feature type="transmembrane region" description="Helical" evidence="4">
    <location>
        <begin position="12"/>
        <end position="31"/>
    </location>
</feature>
<dbReference type="InterPro" id="IPR001940">
    <property type="entry name" value="Peptidase_S1C"/>
</dbReference>
<dbReference type="GO" id="GO:0006508">
    <property type="term" value="P:proteolysis"/>
    <property type="evidence" value="ECO:0007669"/>
    <property type="project" value="UniProtKB-KW"/>
</dbReference>
<dbReference type="InterPro" id="IPR001478">
    <property type="entry name" value="PDZ"/>
</dbReference>
<evidence type="ECO:0000313" key="7">
    <source>
        <dbReference type="Proteomes" id="UP000255467"/>
    </source>
</evidence>
<proteinExistence type="inferred from homology"/>
<dbReference type="InterPro" id="IPR009003">
    <property type="entry name" value="Peptidase_S1_PA"/>
</dbReference>
<dbReference type="PANTHER" id="PTHR43343:SF3">
    <property type="entry name" value="PROTEASE DO-LIKE 8, CHLOROPLASTIC"/>
    <property type="match status" value="1"/>
</dbReference>
<accession>A0A378Y951</accession>
<dbReference type="SUPFAM" id="SSF50156">
    <property type="entry name" value="PDZ domain-like"/>
    <property type="match status" value="1"/>
</dbReference>
<keyword evidence="7" id="KW-1185">Reference proteome</keyword>
<dbReference type="AlphaFoldDB" id="A0A378Y951"/>
<protein>
    <submittedName>
        <fullName evidence="6">Serine protease HtrA</fullName>
    </submittedName>
</protein>
<dbReference type="Proteomes" id="UP000255467">
    <property type="component" value="Unassembled WGS sequence"/>
</dbReference>
<keyword evidence="4" id="KW-0812">Transmembrane</keyword>
<keyword evidence="3" id="KW-0378">Hydrolase</keyword>
<dbReference type="OrthoDB" id="73775at2"/>
<dbReference type="Gene3D" id="2.30.42.10">
    <property type="match status" value="1"/>
</dbReference>
<dbReference type="InterPro" id="IPR051201">
    <property type="entry name" value="Chloro_Bact_Ser_Proteases"/>
</dbReference>
<evidence type="ECO:0000259" key="5">
    <source>
        <dbReference type="PROSITE" id="PS50106"/>
    </source>
</evidence>
<evidence type="ECO:0000256" key="2">
    <source>
        <dbReference type="ARBA" id="ARBA00022670"/>
    </source>
</evidence>
<dbReference type="PRINTS" id="PR00834">
    <property type="entry name" value="PROTEASES2C"/>
</dbReference>
<dbReference type="Gene3D" id="2.40.10.10">
    <property type="entry name" value="Trypsin-like serine proteases"/>
    <property type="match status" value="2"/>
</dbReference>
<evidence type="ECO:0000313" key="6">
    <source>
        <dbReference type="EMBL" id="SUA73755.1"/>
    </source>
</evidence>
<dbReference type="InterPro" id="IPR036034">
    <property type="entry name" value="PDZ_sf"/>
</dbReference>
<sequence length="364" mass="36780">MHERERERTGAGRFLALVVAAVLAVGALLGYQGELPRWPFRADAVEHSLLGPPLPPLDATVVSQAVEPALVNVNASVRPFGLGAAGSGIVLTADGQVLTSHHVIKGAERVRVTDTGTGAEYPATVLGYDSSADIALLELSGADALPVARLGSSIPLRIGDEVLAIGNAGGTGSPTAVGGTITGLDSTIVARDAADLSRKNLTGMIEIAGAVSAGQSGGALVDRYGAVVGVVTAASGEVRKLLGQDPSGYAVPIDDAMAVVRQIRSGTPTDTVHVGPTATLGILTTDDRDGGARIDLAIHGLPAHAAGLTEGEVIIAVDGQRIATATALRAALNVRKPNDVVRLDLTGPGGQRTVYVTLSAGPPN</sequence>
<feature type="domain" description="PDZ" evidence="5">
    <location>
        <begin position="275"/>
        <end position="349"/>
    </location>
</feature>
<comment type="similarity">
    <text evidence="1">Belongs to the peptidase S1C family.</text>
</comment>
<dbReference type="InterPro" id="IPR043504">
    <property type="entry name" value="Peptidase_S1_PA_chymotrypsin"/>
</dbReference>